<proteinExistence type="predicted"/>
<organism evidence="1 2">
    <name type="scientific">Gymnopus androsaceus JB14</name>
    <dbReference type="NCBI Taxonomy" id="1447944"/>
    <lineage>
        <taxon>Eukaryota</taxon>
        <taxon>Fungi</taxon>
        <taxon>Dikarya</taxon>
        <taxon>Basidiomycota</taxon>
        <taxon>Agaricomycotina</taxon>
        <taxon>Agaricomycetes</taxon>
        <taxon>Agaricomycetidae</taxon>
        <taxon>Agaricales</taxon>
        <taxon>Marasmiineae</taxon>
        <taxon>Omphalotaceae</taxon>
        <taxon>Gymnopus</taxon>
    </lineage>
</organism>
<keyword evidence="2" id="KW-1185">Reference proteome</keyword>
<reference evidence="1" key="1">
    <citation type="journal article" date="2019" name="Environ. Microbiol.">
        <title>Fungal ecological strategies reflected in gene transcription - a case study of two litter decomposers.</title>
        <authorList>
            <person name="Barbi F."/>
            <person name="Kohler A."/>
            <person name="Barry K."/>
            <person name="Baskaran P."/>
            <person name="Daum C."/>
            <person name="Fauchery L."/>
            <person name="Ihrmark K."/>
            <person name="Kuo A."/>
            <person name="LaButti K."/>
            <person name="Lipzen A."/>
            <person name="Morin E."/>
            <person name="Grigoriev I.V."/>
            <person name="Henrissat B."/>
            <person name="Lindahl B."/>
            <person name="Martin F."/>
        </authorList>
    </citation>
    <scope>NUCLEOTIDE SEQUENCE</scope>
    <source>
        <strain evidence="1">JB14</strain>
    </source>
</reference>
<protein>
    <submittedName>
        <fullName evidence="1">Uncharacterized protein</fullName>
    </submittedName>
</protein>
<evidence type="ECO:0000313" key="2">
    <source>
        <dbReference type="Proteomes" id="UP000799118"/>
    </source>
</evidence>
<accession>A0A6A4GIY4</accession>
<dbReference type="Proteomes" id="UP000799118">
    <property type="component" value="Unassembled WGS sequence"/>
</dbReference>
<name>A0A6A4GIY4_9AGAR</name>
<evidence type="ECO:0000313" key="1">
    <source>
        <dbReference type="EMBL" id="KAE9385340.1"/>
    </source>
</evidence>
<sequence>MEMYPSQDELARNRQQINTHVSVSRAPKVWHHDLKILTQWSRYVNGRLHLKRQIKWLLFAV</sequence>
<dbReference type="AlphaFoldDB" id="A0A6A4GIY4"/>
<dbReference type="EMBL" id="ML769997">
    <property type="protein sequence ID" value="KAE9385340.1"/>
    <property type="molecule type" value="Genomic_DNA"/>
</dbReference>
<gene>
    <name evidence="1" type="ORF">BT96DRAFT_928833</name>
</gene>